<evidence type="ECO:0000256" key="1">
    <source>
        <dbReference type="ARBA" id="ARBA00004141"/>
    </source>
</evidence>
<dbReference type="PROSITE" id="PS01004">
    <property type="entry name" value="MYELIN_PLP_2"/>
    <property type="match status" value="1"/>
</dbReference>
<evidence type="ECO:0000256" key="4">
    <source>
        <dbReference type="ARBA" id="ARBA00022989"/>
    </source>
</evidence>
<evidence type="ECO:0000256" key="5">
    <source>
        <dbReference type="ARBA" id="ARBA00023136"/>
    </source>
</evidence>
<feature type="transmembrane region" description="Helical" evidence="7">
    <location>
        <begin position="309"/>
        <end position="327"/>
    </location>
</feature>
<evidence type="ECO:0000313" key="8">
    <source>
        <dbReference type="EMBL" id="KAL1274018.1"/>
    </source>
</evidence>
<evidence type="ECO:0000256" key="6">
    <source>
        <dbReference type="SAM" id="MobiDB-lite"/>
    </source>
</evidence>
<feature type="transmembrane region" description="Helical" evidence="7">
    <location>
        <begin position="279"/>
        <end position="297"/>
    </location>
</feature>
<reference evidence="8 9" key="1">
    <citation type="submission" date="2023-09" db="EMBL/GenBank/DDBJ databases">
        <authorList>
            <person name="Wang M."/>
        </authorList>
    </citation>
    <scope>NUCLEOTIDE SEQUENCE [LARGE SCALE GENOMIC DNA]</scope>
    <source>
        <strain evidence="8">GT-2023</strain>
        <tissue evidence="8">Liver</tissue>
    </source>
</reference>
<keyword evidence="5 7" id="KW-0472">Membrane</keyword>
<evidence type="ECO:0000256" key="7">
    <source>
        <dbReference type="SAM" id="Phobius"/>
    </source>
</evidence>
<comment type="similarity">
    <text evidence="2">Belongs to the myelin proteolipid protein family.</text>
</comment>
<dbReference type="PANTHER" id="PTHR11683">
    <property type="entry name" value="MYELIN PROTEOLIPID"/>
    <property type="match status" value="1"/>
</dbReference>
<keyword evidence="4 7" id="KW-1133">Transmembrane helix</keyword>
<dbReference type="InterPro" id="IPR001614">
    <property type="entry name" value="Myelin_PLP"/>
</dbReference>
<feature type="region of interest" description="Disordered" evidence="6">
    <location>
        <begin position="1"/>
        <end position="53"/>
    </location>
</feature>
<evidence type="ECO:0008006" key="10">
    <source>
        <dbReference type="Google" id="ProtNLM"/>
    </source>
</evidence>
<comment type="subcellular location">
    <subcellularLocation>
        <location evidence="1">Membrane</location>
        <topology evidence="1">Multi-pass membrane protein</topology>
    </subcellularLocation>
</comment>
<proteinExistence type="inferred from homology"/>
<keyword evidence="3 7" id="KW-0812">Transmembrane</keyword>
<evidence type="ECO:0000256" key="3">
    <source>
        <dbReference type="ARBA" id="ARBA00022692"/>
    </source>
</evidence>
<dbReference type="EMBL" id="JAYMGO010000005">
    <property type="protein sequence ID" value="KAL1274018.1"/>
    <property type="molecule type" value="Genomic_DNA"/>
</dbReference>
<evidence type="ECO:0000256" key="2">
    <source>
        <dbReference type="ARBA" id="ARBA00010595"/>
    </source>
</evidence>
<dbReference type="PANTHER" id="PTHR11683:SF15">
    <property type="entry name" value="PROTEOLIPID PROTEIN 1B ISOFORM X1"/>
    <property type="match status" value="1"/>
</dbReference>
<dbReference type="PRINTS" id="PR00214">
    <property type="entry name" value="MYELINPLP"/>
</dbReference>
<dbReference type="InterPro" id="IPR018237">
    <property type="entry name" value="Myelin_PLP_CS"/>
</dbReference>
<gene>
    <name evidence="8" type="ORF">QQF64_026832</name>
</gene>
<keyword evidence="9" id="KW-1185">Reference proteome</keyword>
<dbReference type="SMART" id="SM00002">
    <property type="entry name" value="PLP"/>
    <property type="match status" value="1"/>
</dbReference>
<feature type="compositionally biased region" description="Basic and acidic residues" evidence="6">
    <location>
        <begin position="9"/>
        <end position="53"/>
    </location>
</feature>
<accession>A0ABR3NAN9</accession>
<protein>
    <recommendedName>
        <fullName evidence="10">Myelin proteolipid protein</fullName>
    </recommendedName>
</protein>
<name>A0ABR3NAN9_9TELE</name>
<feature type="transmembrane region" description="Helical" evidence="7">
    <location>
        <begin position="173"/>
        <end position="195"/>
    </location>
</feature>
<dbReference type="Proteomes" id="UP001558613">
    <property type="component" value="Unassembled WGS sequence"/>
</dbReference>
<sequence>MSVTSASFSDHKTSNTHENTRTHPESHPDTRLLRRERERASEGGKEGEKEAREGEEQLKRCVFFFLEVDSGVYPKKEREITSLNLDIAATEDRNRSRPWLCKALGCYDCCIRCLGAVPYTSLLATLLCYTGVALFCGGGHEALTHTRTFVELYFARDVQDFIVLADFIKYFQYVIYGLASFFFLYGLLLLAEGFYTTSAVKQTFGEFRSTKFGRCISLTFIILTYVLAVIWLVVFGFTAIPVLFFINMESSCHKVNILSETTLFNQQSRVCMDARMYGFLPWNALPGIVCGNTLANICKTPEFYVTYDLYICAFAGAGITLLALFVYVVATTYNYAILSGFSGVITVAGEETQKSSMKPLQSSIIQSTNTHKPLVS</sequence>
<feature type="transmembrane region" description="Helical" evidence="7">
    <location>
        <begin position="216"/>
        <end position="246"/>
    </location>
</feature>
<organism evidence="8 9">
    <name type="scientific">Cirrhinus molitorella</name>
    <name type="common">mud carp</name>
    <dbReference type="NCBI Taxonomy" id="172907"/>
    <lineage>
        <taxon>Eukaryota</taxon>
        <taxon>Metazoa</taxon>
        <taxon>Chordata</taxon>
        <taxon>Craniata</taxon>
        <taxon>Vertebrata</taxon>
        <taxon>Euteleostomi</taxon>
        <taxon>Actinopterygii</taxon>
        <taxon>Neopterygii</taxon>
        <taxon>Teleostei</taxon>
        <taxon>Ostariophysi</taxon>
        <taxon>Cypriniformes</taxon>
        <taxon>Cyprinidae</taxon>
        <taxon>Labeoninae</taxon>
        <taxon>Labeonini</taxon>
        <taxon>Cirrhinus</taxon>
    </lineage>
</organism>
<evidence type="ECO:0000313" key="9">
    <source>
        <dbReference type="Proteomes" id="UP001558613"/>
    </source>
</evidence>
<dbReference type="Pfam" id="PF01275">
    <property type="entry name" value="Myelin_PLP"/>
    <property type="match status" value="1"/>
</dbReference>
<comment type="caution">
    <text evidence="8">The sequence shown here is derived from an EMBL/GenBank/DDBJ whole genome shotgun (WGS) entry which is preliminary data.</text>
</comment>